<reference evidence="14" key="1">
    <citation type="submission" date="2022-10" db="EMBL/GenBank/DDBJ databases">
        <title>Complete genome sequence of Schlegelella aquatica LMG 23380.</title>
        <authorList>
            <person name="Musilova J."/>
            <person name="Kourilova X."/>
            <person name="Bezdicek M."/>
            <person name="Hermankova K."/>
            <person name="Obruca S."/>
            <person name="Sedlar K."/>
        </authorList>
    </citation>
    <scope>NUCLEOTIDE SEQUENCE</scope>
    <source>
        <strain evidence="14">LMG 23380</strain>
    </source>
</reference>
<dbReference type="PROSITE" id="PS52016">
    <property type="entry name" value="TONB_DEPENDENT_REC_3"/>
    <property type="match status" value="1"/>
</dbReference>
<dbReference type="InterPro" id="IPR039426">
    <property type="entry name" value="TonB-dep_rcpt-like"/>
</dbReference>
<accession>A0ABY6MNP9</accession>
<evidence type="ECO:0000256" key="3">
    <source>
        <dbReference type="ARBA" id="ARBA00022448"/>
    </source>
</evidence>
<dbReference type="Pfam" id="PF00593">
    <property type="entry name" value="TonB_dep_Rec_b-barrel"/>
    <property type="match status" value="1"/>
</dbReference>
<feature type="domain" description="TonB-dependent receptor plug" evidence="13">
    <location>
        <begin position="76"/>
        <end position="177"/>
    </location>
</feature>
<dbReference type="Gene3D" id="2.170.130.10">
    <property type="entry name" value="TonB-dependent receptor, plug domain"/>
    <property type="match status" value="1"/>
</dbReference>
<evidence type="ECO:0000259" key="13">
    <source>
        <dbReference type="Pfam" id="PF07715"/>
    </source>
</evidence>
<keyword evidence="8 14" id="KW-0675">Receptor</keyword>
<dbReference type="InterPro" id="IPR037066">
    <property type="entry name" value="Plug_dom_sf"/>
</dbReference>
<dbReference type="PANTHER" id="PTHR30069:SF40">
    <property type="entry name" value="TONB-DEPENDENT RECEPTOR NMB0964-RELATED"/>
    <property type="match status" value="1"/>
</dbReference>
<evidence type="ECO:0000256" key="2">
    <source>
        <dbReference type="ARBA" id="ARBA00009810"/>
    </source>
</evidence>
<dbReference type="Gene3D" id="2.40.170.20">
    <property type="entry name" value="TonB-dependent receptor, beta-barrel domain"/>
    <property type="match status" value="1"/>
</dbReference>
<proteinExistence type="inferred from homology"/>
<dbReference type="InterPro" id="IPR012910">
    <property type="entry name" value="Plug_dom"/>
</dbReference>
<keyword evidence="5 10" id="KW-0812">Transmembrane</keyword>
<dbReference type="InterPro" id="IPR000531">
    <property type="entry name" value="Beta-barrel_TonB"/>
</dbReference>
<evidence type="ECO:0000259" key="12">
    <source>
        <dbReference type="Pfam" id="PF00593"/>
    </source>
</evidence>
<evidence type="ECO:0000313" key="14">
    <source>
        <dbReference type="EMBL" id="UZD54074.1"/>
    </source>
</evidence>
<sequence>MNAFHSEGRPRVRGPVASFHLWSFPPSSGAARGLARSPVGWACALACAVSPVAAQAEQALPTVVVTGNPLGQAEPAAPVVALEGDALARRRGATLGETLDGLPGVSSSYFGPNASRPVIRGLDGDRLRVLQNSGASVDASSLSFDHAVPLDPLVVDRVEVLRGPAALMYGGSAVGGVVNALDNRIPRAPVSGVTGSAELRAGGGASERGGSALVEAGDGRIAVHADAFSRETEDLRVPRFVPRTPDGAAGAATRRIENSQSDARGGALGAALTFDRGYLGASVDAYRNDYGVVVEPEVAIRMRRERHALAGEWRPQGGWWRAVRMQLNHTDYRHDEVEGEEVGTRFRSQGADGRLELVHRPWAALGGAQGVVGLQVERSDFAALGEEAFVPSTRTRSSAVFVLEEWTTGALRWSAGVRREQVRVGSDGDAPGEEMRFGAASERRFGLGSASLGLSSELAGGWRLGGSLSYTERAPTFYELYARGVHVATGAYERGDPAQRKERGTHLELSAQWKEDSNSLKASAFASRFSRFIALEGTKEVVEEPGEDGEVASYPVYAFRGVRARFHGVELEARRRVAARPARIELEARLDWVRASNADTGEPLPRISPARLTLGAQAARGAWQAGAEVQHAARQSRVPGDDVPTPSYTLLHLHARYRVQAGASHWTWFVQARNLTNRLAYNAASIRTVRELAPLPGRALQVGLRASF</sequence>
<gene>
    <name evidence="14" type="ORF">OMP39_10330</name>
</gene>
<evidence type="ECO:0000313" key="15">
    <source>
        <dbReference type="Proteomes" id="UP001163266"/>
    </source>
</evidence>
<organism evidence="14 15">
    <name type="scientific">Caldimonas aquatica</name>
    <dbReference type="NCBI Taxonomy" id="376175"/>
    <lineage>
        <taxon>Bacteria</taxon>
        <taxon>Pseudomonadati</taxon>
        <taxon>Pseudomonadota</taxon>
        <taxon>Betaproteobacteria</taxon>
        <taxon>Burkholderiales</taxon>
        <taxon>Sphaerotilaceae</taxon>
        <taxon>Caldimonas</taxon>
    </lineage>
</organism>
<evidence type="ECO:0000256" key="4">
    <source>
        <dbReference type="ARBA" id="ARBA00022452"/>
    </source>
</evidence>
<dbReference type="SUPFAM" id="SSF56935">
    <property type="entry name" value="Porins"/>
    <property type="match status" value="1"/>
</dbReference>
<comment type="similarity">
    <text evidence="2 10 11">Belongs to the TonB-dependent receptor family.</text>
</comment>
<dbReference type="InterPro" id="IPR036942">
    <property type="entry name" value="Beta-barrel_TonB_sf"/>
</dbReference>
<protein>
    <submittedName>
        <fullName evidence="14">TonB-dependent receptor</fullName>
    </submittedName>
</protein>
<evidence type="ECO:0000256" key="6">
    <source>
        <dbReference type="ARBA" id="ARBA00023077"/>
    </source>
</evidence>
<feature type="domain" description="TonB-dependent receptor-like beta-barrel" evidence="12">
    <location>
        <begin position="253"/>
        <end position="675"/>
    </location>
</feature>
<dbReference type="Pfam" id="PF07715">
    <property type="entry name" value="Plug"/>
    <property type="match status" value="1"/>
</dbReference>
<evidence type="ECO:0000256" key="9">
    <source>
        <dbReference type="ARBA" id="ARBA00023237"/>
    </source>
</evidence>
<keyword evidence="9 10" id="KW-0998">Cell outer membrane</keyword>
<evidence type="ECO:0000256" key="8">
    <source>
        <dbReference type="ARBA" id="ARBA00023170"/>
    </source>
</evidence>
<keyword evidence="7 10" id="KW-0472">Membrane</keyword>
<keyword evidence="15" id="KW-1185">Reference proteome</keyword>
<evidence type="ECO:0000256" key="1">
    <source>
        <dbReference type="ARBA" id="ARBA00004571"/>
    </source>
</evidence>
<evidence type="ECO:0000256" key="11">
    <source>
        <dbReference type="RuleBase" id="RU003357"/>
    </source>
</evidence>
<dbReference type="EMBL" id="CP110257">
    <property type="protein sequence ID" value="UZD54074.1"/>
    <property type="molecule type" value="Genomic_DNA"/>
</dbReference>
<keyword evidence="4 10" id="KW-1134">Transmembrane beta strand</keyword>
<keyword evidence="3 10" id="KW-0813">Transport</keyword>
<dbReference type="Proteomes" id="UP001163266">
    <property type="component" value="Chromosome"/>
</dbReference>
<dbReference type="RefSeq" id="WP_264891643.1">
    <property type="nucleotide sequence ID" value="NZ_CP110257.1"/>
</dbReference>
<keyword evidence="6 11" id="KW-0798">TonB box</keyword>
<name>A0ABY6MNP9_9BURK</name>
<evidence type="ECO:0000256" key="7">
    <source>
        <dbReference type="ARBA" id="ARBA00023136"/>
    </source>
</evidence>
<evidence type="ECO:0000256" key="5">
    <source>
        <dbReference type="ARBA" id="ARBA00022692"/>
    </source>
</evidence>
<comment type="subcellular location">
    <subcellularLocation>
        <location evidence="1 10">Cell outer membrane</location>
        <topology evidence="1 10">Multi-pass membrane protein</topology>
    </subcellularLocation>
</comment>
<dbReference type="PANTHER" id="PTHR30069">
    <property type="entry name" value="TONB-DEPENDENT OUTER MEMBRANE RECEPTOR"/>
    <property type="match status" value="1"/>
</dbReference>
<evidence type="ECO:0000256" key="10">
    <source>
        <dbReference type="PROSITE-ProRule" id="PRU01360"/>
    </source>
</evidence>